<protein>
    <recommendedName>
        <fullName evidence="3">mRNA interferase HigB</fullName>
    </recommendedName>
</protein>
<gene>
    <name evidence="1" type="ORF">SCABRO_01132</name>
</gene>
<dbReference type="EMBL" id="JRYO01000072">
    <property type="protein sequence ID" value="KHE93113.1"/>
    <property type="molecule type" value="Genomic_DNA"/>
</dbReference>
<dbReference type="GO" id="GO:0110001">
    <property type="term" value="C:toxin-antitoxin complex"/>
    <property type="evidence" value="ECO:0007669"/>
    <property type="project" value="InterPro"/>
</dbReference>
<dbReference type="InterPro" id="IPR018669">
    <property type="entry name" value="Toxin_HigB"/>
</dbReference>
<dbReference type="GO" id="GO:0003723">
    <property type="term" value="F:RNA binding"/>
    <property type="evidence" value="ECO:0007669"/>
    <property type="project" value="InterPro"/>
</dbReference>
<reference evidence="1 2" key="1">
    <citation type="submission" date="2014-10" db="EMBL/GenBank/DDBJ databases">
        <title>Draft genome of anammox bacterium scalindua brodae, obtained using differential coverage binning of sequence data from two enrichment reactors.</title>
        <authorList>
            <person name="Speth D.R."/>
            <person name="Russ L."/>
            <person name="Kartal B."/>
            <person name="Op den Camp H.J."/>
            <person name="Dutilh B.E."/>
            <person name="Jetten M.S."/>
        </authorList>
    </citation>
    <scope>NUCLEOTIDE SEQUENCE [LARGE SCALE GENOMIC DNA]</scope>
    <source>
        <strain evidence="1">RU1</strain>
    </source>
</reference>
<proteinExistence type="predicted"/>
<accession>A0A0B0EPP7</accession>
<dbReference type="Pfam" id="PF09907">
    <property type="entry name" value="HigB_toxin"/>
    <property type="match status" value="1"/>
</dbReference>
<dbReference type="GO" id="GO:0004519">
    <property type="term" value="F:endonuclease activity"/>
    <property type="evidence" value="ECO:0007669"/>
    <property type="project" value="InterPro"/>
</dbReference>
<organism evidence="1 2">
    <name type="scientific">Candidatus Scalindua brodae</name>
    <dbReference type="NCBI Taxonomy" id="237368"/>
    <lineage>
        <taxon>Bacteria</taxon>
        <taxon>Pseudomonadati</taxon>
        <taxon>Planctomycetota</taxon>
        <taxon>Candidatus Brocadiia</taxon>
        <taxon>Candidatus Brocadiales</taxon>
        <taxon>Candidatus Scalinduaceae</taxon>
        <taxon>Candidatus Scalindua</taxon>
    </lineage>
</organism>
<evidence type="ECO:0000313" key="1">
    <source>
        <dbReference type="EMBL" id="KHE93113.1"/>
    </source>
</evidence>
<comment type="caution">
    <text evidence="1">The sequence shown here is derived from an EMBL/GenBank/DDBJ whole genome shotgun (WGS) entry which is preliminary data.</text>
</comment>
<name>A0A0B0EPP7_9BACT</name>
<dbReference type="Proteomes" id="UP000030652">
    <property type="component" value="Unassembled WGS sequence"/>
</dbReference>
<evidence type="ECO:0008006" key="3">
    <source>
        <dbReference type="Google" id="ProtNLM"/>
    </source>
</evidence>
<dbReference type="AlphaFoldDB" id="A0A0B0EPP7"/>
<sequence>MQAWYADVKKAKCESPTDIKNVYSNASIITNNRIVFNIKGNKYRLVVAINYEHSIVYIRFIGSHKEYDLVDVSTI</sequence>
<dbReference type="eggNOG" id="COG4680">
    <property type="taxonomic scope" value="Bacteria"/>
</dbReference>
<evidence type="ECO:0000313" key="2">
    <source>
        <dbReference type="Proteomes" id="UP000030652"/>
    </source>
</evidence>